<gene>
    <name evidence="1" type="ORF">WG901_23350</name>
</gene>
<keyword evidence="2" id="KW-1185">Reference proteome</keyword>
<dbReference type="RefSeq" id="WP_339589546.1">
    <property type="nucleotide sequence ID" value="NZ_JBBHJZ010000010.1"/>
</dbReference>
<protein>
    <submittedName>
        <fullName evidence="1">Uncharacterized protein</fullName>
    </submittedName>
</protein>
<organism evidence="1 2">
    <name type="scientific">Novosphingobium anseongense</name>
    <dbReference type="NCBI Taxonomy" id="3133436"/>
    <lineage>
        <taxon>Bacteria</taxon>
        <taxon>Pseudomonadati</taxon>
        <taxon>Pseudomonadota</taxon>
        <taxon>Alphaproteobacteria</taxon>
        <taxon>Sphingomonadales</taxon>
        <taxon>Sphingomonadaceae</taxon>
        <taxon>Novosphingobium</taxon>
    </lineage>
</organism>
<sequence length="70" mass="6993">MLCCGLLAMIAAGIAGSWRRLGAARWIVPAAASLLAIPALALSVGGQNAPLSRAAIAAHTMQILCGPALE</sequence>
<dbReference type="Proteomes" id="UP001361239">
    <property type="component" value="Unassembled WGS sequence"/>
</dbReference>
<comment type="caution">
    <text evidence="1">The sequence shown here is derived from an EMBL/GenBank/DDBJ whole genome shotgun (WGS) entry which is preliminary data.</text>
</comment>
<evidence type="ECO:0000313" key="1">
    <source>
        <dbReference type="EMBL" id="MEJ5979608.1"/>
    </source>
</evidence>
<reference evidence="1 2" key="1">
    <citation type="submission" date="2024-03" db="EMBL/GenBank/DDBJ databases">
        <authorList>
            <person name="Jo J.-H."/>
        </authorList>
    </citation>
    <scope>NUCLEOTIDE SEQUENCE [LARGE SCALE GENOMIC DNA]</scope>
    <source>
        <strain evidence="1 2">PS1R-30</strain>
    </source>
</reference>
<evidence type="ECO:0000313" key="2">
    <source>
        <dbReference type="Proteomes" id="UP001361239"/>
    </source>
</evidence>
<accession>A0ABU8S313</accession>
<proteinExistence type="predicted"/>
<name>A0ABU8S313_9SPHN</name>
<dbReference type="EMBL" id="JBBHJZ010000010">
    <property type="protein sequence ID" value="MEJ5979608.1"/>
    <property type="molecule type" value="Genomic_DNA"/>
</dbReference>